<dbReference type="KEGG" id="dti:Desti_0588"/>
<evidence type="ECO:0000256" key="1">
    <source>
        <dbReference type="SAM" id="MobiDB-lite"/>
    </source>
</evidence>
<feature type="region of interest" description="Disordered" evidence="1">
    <location>
        <begin position="13"/>
        <end position="50"/>
    </location>
</feature>
<sequence length="87" mass="10032">MSVNCDKCGAPDPIHEQACPKIDPKNTDRTKKWQAGFEDGESDRDTPSDMDDTFCLGFSMGKHDLKVQRMREQYEAEHMINRRQKQG</sequence>
<accession>I4C178</accession>
<protein>
    <submittedName>
        <fullName evidence="2">Uncharacterized protein</fullName>
    </submittedName>
</protein>
<evidence type="ECO:0000313" key="2">
    <source>
        <dbReference type="EMBL" id="AFM23319.1"/>
    </source>
</evidence>
<proteinExistence type="predicted"/>
<name>I4C178_DESTA</name>
<dbReference type="HOGENOM" id="CLU_2478331_0_0_7"/>
<gene>
    <name evidence="2" type="ordered locus">Desti_0588</name>
</gene>
<dbReference type="AlphaFoldDB" id="I4C178"/>
<feature type="compositionally biased region" description="Acidic residues" evidence="1">
    <location>
        <begin position="38"/>
        <end position="50"/>
    </location>
</feature>
<feature type="compositionally biased region" description="Basic and acidic residues" evidence="1">
    <location>
        <begin position="22"/>
        <end position="31"/>
    </location>
</feature>
<evidence type="ECO:0000313" key="3">
    <source>
        <dbReference type="Proteomes" id="UP000006055"/>
    </source>
</evidence>
<keyword evidence="3" id="KW-1185">Reference proteome</keyword>
<reference evidence="3" key="1">
    <citation type="submission" date="2012-06" db="EMBL/GenBank/DDBJ databases">
        <title>Complete sequence of chromosome of Desulfomonile tiedjei DSM 6799.</title>
        <authorList>
            <person name="Lucas S."/>
            <person name="Copeland A."/>
            <person name="Lapidus A."/>
            <person name="Glavina del Rio T."/>
            <person name="Dalin E."/>
            <person name="Tice H."/>
            <person name="Bruce D."/>
            <person name="Goodwin L."/>
            <person name="Pitluck S."/>
            <person name="Peters L."/>
            <person name="Ovchinnikova G."/>
            <person name="Zeytun A."/>
            <person name="Lu M."/>
            <person name="Kyrpides N."/>
            <person name="Mavromatis K."/>
            <person name="Ivanova N."/>
            <person name="Brettin T."/>
            <person name="Detter J.C."/>
            <person name="Han C."/>
            <person name="Larimer F."/>
            <person name="Land M."/>
            <person name="Hauser L."/>
            <person name="Markowitz V."/>
            <person name="Cheng J.-F."/>
            <person name="Hugenholtz P."/>
            <person name="Woyke T."/>
            <person name="Wu D."/>
            <person name="Spring S."/>
            <person name="Schroeder M."/>
            <person name="Brambilla E."/>
            <person name="Klenk H.-P."/>
            <person name="Eisen J.A."/>
        </authorList>
    </citation>
    <scope>NUCLEOTIDE SEQUENCE [LARGE SCALE GENOMIC DNA]</scope>
    <source>
        <strain evidence="3">ATCC 49306 / DSM 6799 / DCB-1</strain>
    </source>
</reference>
<dbReference type="Proteomes" id="UP000006055">
    <property type="component" value="Chromosome"/>
</dbReference>
<dbReference type="EMBL" id="CP003360">
    <property type="protein sequence ID" value="AFM23319.1"/>
    <property type="molecule type" value="Genomic_DNA"/>
</dbReference>
<organism evidence="2 3">
    <name type="scientific">Desulfomonile tiedjei (strain ATCC 49306 / DSM 6799 / DCB-1)</name>
    <dbReference type="NCBI Taxonomy" id="706587"/>
    <lineage>
        <taxon>Bacteria</taxon>
        <taxon>Pseudomonadati</taxon>
        <taxon>Thermodesulfobacteriota</taxon>
        <taxon>Desulfomonilia</taxon>
        <taxon>Desulfomonilales</taxon>
        <taxon>Desulfomonilaceae</taxon>
        <taxon>Desulfomonile</taxon>
    </lineage>
</organism>